<keyword evidence="4" id="KW-1185">Reference proteome</keyword>
<feature type="region of interest" description="Disordered" evidence="1">
    <location>
        <begin position="154"/>
        <end position="174"/>
    </location>
</feature>
<dbReference type="Proteomes" id="UP000070544">
    <property type="component" value="Unassembled WGS sequence"/>
</dbReference>
<evidence type="ECO:0000313" key="4">
    <source>
        <dbReference type="Proteomes" id="UP000070544"/>
    </source>
</evidence>
<keyword evidence="2" id="KW-0472">Membrane</keyword>
<dbReference type="EMBL" id="KQ965746">
    <property type="protein sequence ID" value="KXS17533.1"/>
    <property type="molecule type" value="Genomic_DNA"/>
</dbReference>
<feature type="region of interest" description="Disordered" evidence="1">
    <location>
        <begin position="1"/>
        <end position="105"/>
    </location>
</feature>
<feature type="region of interest" description="Disordered" evidence="1">
    <location>
        <begin position="249"/>
        <end position="272"/>
    </location>
</feature>
<reference evidence="3 4" key="1">
    <citation type="journal article" date="2015" name="Genome Biol. Evol.">
        <title>Phylogenomic analyses indicate that early fungi evolved digesting cell walls of algal ancestors of land plants.</title>
        <authorList>
            <person name="Chang Y."/>
            <person name="Wang S."/>
            <person name="Sekimoto S."/>
            <person name="Aerts A.L."/>
            <person name="Choi C."/>
            <person name="Clum A."/>
            <person name="LaButti K.M."/>
            <person name="Lindquist E.A."/>
            <person name="Yee Ngan C."/>
            <person name="Ohm R.A."/>
            <person name="Salamov A.A."/>
            <person name="Grigoriev I.V."/>
            <person name="Spatafora J.W."/>
            <person name="Berbee M.L."/>
        </authorList>
    </citation>
    <scope>NUCLEOTIDE SEQUENCE [LARGE SCALE GENOMIC DNA]</scope>
    <source>
        <strain evidence="3 4">JEL478</strain>
    </source>
</reference>
<feature type="compositionally biased region" description="Low complexity" evidence="1">
    <location>
        <begin position="20"/>
        <end position="30"/>
    </location>
</feature>
<keyword evidence="2" id="KW-1133">Transmembrane helix</keyword>
<proteinExistence type="predicted"/>
<evidence type="ECO:0000256" key="2">
    <source>
        <dbReference type="SAM" id="Phobius"/>
    </source>
</evidence>
<protein>
    <submittedName>
        <fullName evidence="3">Uncharacterized protein</fullName>
    </submittedName>
</protein>
<keyword evidence="2" id="KW-0812">Transmembrane</keyword>
<feature type="transmembrane region" description="Helical" evidence="2">
    <location>
        <begin position="336"/>
        <end position="358"/>
    </location>
</feature>
<sequence>MQQKLHATKPPLPSPRREIPAPSSPSRIPILGARPGASPPRATLTPTKWSSISRILDVNEMSSPVPPLPVRAGSDETLVGGDGAQPPRETQIHTPPSSYRPPAREDISDVESLFSDKHDNDDIDDEDDADDIFDKSRKKMQQEDSRLKAALARERRELRRGAQAERNGTSSTRDRDGCVGGIDLGEVNMRCEEALDNLRRIVGELKDSTERTATSELLLSKTRRLANKLRQSDAQFYAKHGLHKTRARFPSLSPDRESRVNSQRHGHRERPHMLSSSILTRSVRTSLDLLSMEVKHIRDDVINMSARLERLAESVNLALQRDWENEGNATMHSPSWWGWNVFFMIVLLAVAGCIGWVVCSGEDMRTCDVGALGDVEKWGALLSVVGVMG</sequence>
<dbReference type="AlphaFoldDB" id="A0A139ALZ9"/>
<accession>A0A139ALZ9</accession>
<gene>
    <name evidence="3" type="ORF">M427DRAFT_30349</name>
</gene>
<evidence type="ECO:0000313" key="3">
    <source>
        <dbReference type="EMBL" id="KXS17533.1"/>
    </source>
</evidence>
<name>A0A139ALZ9_GONPJ</name>
<organism evidence="3 4">
    <name type="scientific">Gonapodya prolifera (strain JEL478)</name>
    <name type="common">Monoblepharis prolifera</name>
    <dbReference type="NCBI Taxonomy" id="1344416"/>
    <lineage>
        <taxon>Eukaryota</taxon>
        <taxon>Fungi</taxon>
        <taxon>Fungi incertae sedis</taxon>
        <taxon>Chytridiomycota</taxon>
        <taxon>Chytridiomycota incertae sedis</taxon>
        <taxon>Monoblepharidomycetes</taxon>
        <taxon>Monoblepharidales</taxon>
        <taxon>Gonapodyaceae</taxon>
        <taxon>Gonapodya</taxon>
    </lineage>
</organism>
<feature type="compositionally biased region" description="Polar residues" evidence="1">
    <location>
        <begin position="44"/>
        <end position="53"/>
    </location>
</feature>
<evidence type="ECO:0000256" key="1">
    <source>
        <dbReference type="SAM" id="MobiDB-lite"/>
    </source>
</evidence>
<feature type="compositionally biased region" description="Basic and acidic residues" evidence="1">
    <location>
        <begin position="154"/>
        <end position="163"/>
    </location>
</feature>